<dbReference type="GO" id="GO:0015074">
    <property type="term" value="P:DNA integration"/>
    <property type="evidence" value="ECO:0007669"/>
    <property type="project" value="InterPro"/>
</dbReference>
<dbReference type="InterPro" id="IPR011010">
    <property type="entry name" value="DNA_brk_join_enz"/>
</dbReference>
<reference evidence="3" key="1">
    <citation type="submission" date="2015-08" db="EMBL/GenBank/DDBJ databases">
        <title>Vibrio galatheae sp. nov., a novel member of the Vibrionaceae family isolated from the Solomon Islands.</title>
        <authorList>
            <person name="Giubergia S."/>
            <person name="Machado H."/>
            <person name="Mateiu R.V."/>
            <person name="Gram L."/>
        </authorList>
    </citation>
    <scope>NUCLEOTIDE SEQUENCE [LARGE SCALE GENOMIC DNA]</scope>
    <source>
        <strain evidence="3">DSM 19584</strain>
    </source>
</reference>
<dbReference type="OrthoDB" id="8768428at2"/>
<gene>
    <name evidence="2" type="ORF">AKJ17_12785</name>
</gene>
<dbReference type="Gene3D" id="1.10.443.10">
    <property type="entry name" value="Intergrase catalytic core"/>
    <property type="match status" value="1"/>
</dbReference>
<evidence type="ECO:0000313" key="2">
    <source>
        <dbReference type="EMBL" id="KOO02980.1"/>
    </source>
</evidence>
<comment type="caution">
    <text evidence="2">The sequence shown here is derived from an EMBL/GenBank/DDBJ whole genome shotgun (WGS) entry which is preliminary data.</text>
</comment>
<dbReference type="GO" id="GO:0003677">
    <property type="term" value="F:DNA binding"/>
    <property type="evidence" value="ECO:0007669"/>
    <property type="project" value="InterPro"/>
</dbReference>
<evidence type="ECO:0000313" key="3">
    <source>
        <dbReference type="Proteomes" id="UP000037515"/>
    </source>
</evidence>
<accession>A0A0M0HLQ0</accession>
<dbReference type="RefSeq" id="WP_053396210.1">
    <property type="nucleotide sequence ID" value="NZ_LHPJ01000009.1"/>
</dbReference>
<name>A0A0M0HLQ0_VIBNE</name>
<dbReference type="InterPro" id="IPR013762">
    <property type="entry name" value="Integrase-like_cat_sf"/>
</dbReference>
<protein>
    <submittedName>
        <fullName evidence="2">Integrase</fullName>
    </submittedName>
</protein>
<keyword evidence="1" id="KW-0233">DNA recombination</keyword>
<proteinExistence type="predicted"/>
<organism evidence="2 3">
    <name type="scientific">Vibrio nereis</name>
    <dbReference type="NCBI Taxonomy" id="693"/>
    <lineage>
        <taxon>Bacteria</taxon>
        <taxon>Pseudomonadati</taxon>
        <taxon>Pseudomonadota</taxon>
        <taxon>Gammaproteobacteria</taxon>
        <taxon>Vibrionales</taxon>
        <taxon>Vibrionaceae</taxon>
        <taxon>Vibrio</taxon>
    </lineage>
</organism>
<dbReference type="STRING" id="693.AKJ17_12785"/>
<dbReference type="SUPFAM" id="SSF56349">
    <property type="entry name" value="DNA breaking-rejoining enzymes"/>
    <property type="match status" value="1"/>
</dbReference>
<sequence length="704" mass="82178">MTPLFELPKNILKENISEYKKVIELYVNKNYRELDNVVVTKKYDGSPQSYFGDEEWNFSAYLDARIVHKKHTVFSSFSDENLAREMKLICFSWLYISGHHRKGAVIKPTTLLARFSKLSQVYKFIEKNGFSSINDLSANIVFLEFRNHLQSQNYQHAQVAAIYNTLTSIQRVSRYLPITFSIPPDQNSTKFSFELTGKNKEEGSNQFYAMPTRIMERIYGYCFNTIDEYYPYREALHELLHDLRENYVEGKRRVDEKIENGIWKWMSKDSYDYRVEVNKHMPSKYKSIIDAHLDNTPLGNKLPRDARNLQSAIIELQTVCFITCGALTGMRRSELYCLNSNSFREKEIYARKYYVLRSEHHKFTQGRGKPAEWVTTKLAGKAIDIAEALSRYMRIQLLEDEDPMSEYNSSCLWLGQGRKSQKPVITQDNNMRKHFRRICQKANAIITEDDLEEFRLINPNREPQKAAENLKVGNIWPLTTHQLRRTFAVFSKRHNLCHDIAIKEQFKHLDLPTTEWYGEGGLASKIKALQIDTELQSFLNDVIQESTTQKIHEWYKGWYSGQLMGHMAGSINKNRISLHKKYKSWDAINGHVKAGRLTLVGTLHSYCMAGYECQMHKVSSPANCMSCENQLIDKEKAENWNKRYQWVCKQVIDMEAIGSLTASMYSHFITQIRAAEKVLHKFQIPFTRFEIGNGKYEQVPNYEG</sequence>
<dbReference type="PATRIC" id="fig|693.5.peg.2619"/>
<evidence type="ECO:0000256" key="1">
    <source>
        <dbReference type="ARBA" id="ARBA00023172"/>
    </source>
</evidence>
<dbReference type="Proteomes" id="UP000037515">
    <property type="component" value="Unassembled WGS sequence"/>
</dbReference>
<dbReference type="GO" id="GO:0006310">
    <property type="term" value="P:DNA recombination"/>
    <property type="evidence" value="ECO:0007669"/>
    <property type="project" value="UniProtKB-KW"/>
</dbReference>
<keyword evidence="3" id="KW-1185">Reference proteome</keyword>
<dbReference type="EMBL" id="LHPJ01000009">
    <property type="protein sequence ID" value="KOO02980.1"/>
    <property type="molecule type" value="Genomic_DNA"/>
</dbReference>
<dbReference type="AlphaFoldDB" id="A0A0M0HLQ0"/>